<keyword evidence="3" id="KW-1185">Reference proteome</keyword>
<protein>
    <submittedName>
        <fullName evidence="2">Folate ECF transporter S component FolT</fullName>
    </submittedName>
</protein>
<organism evidence="2 3">
    <name type="scientific">Mycoplasmopsis maculosa</name>
    <dbReference type="NCBI Taxonomy" id="114885"/>
    <lineage>
        <taxon>Bacteria</taxon>
        <taxon>Bacillati</taxon>
        <taxon>Mycoplasmatota</taxon>
        <taxon>Mycoplasmoidales</taxon>
        <taxon>Metamycoplasmataceae</taxon>
        <taxon>Mycoplasmopsis</taxon>
    </lineage>
</organism>
<dbReference type="OrthoDB" id="397639at2"/>
<dbReference type="KEGG" id="mmau:NCTC10168_00462"/>
<keyword evidence="1" id="KW-0812">Transmembrane</keyword>
<evidence type="ECO:0000313" key="3">
    <source>
        <dbReference type="Proteomes" id="UP000290243"/>
    </source>
</evidence>
<reference evidence="2 3" key="1">
    <citation type="submission" date="2019-01" db="EMBL/GenBank/DDBJ databases">
        <authorList>
            <consortium name="Pathogen Informatics"/>
        </authorList>
    </citation>
    <scope>NUCLEOTIDE SEQUENCE [LARGE SCALE GENOMIC DNA]</scope>
    <source>
        <strain evidence="2 3">NCTC10168</strain>
    </source>
</reference>
<feature type="transmembrane region" description="Helical" evidence="1">
    <location>
        <begin position="28"/>
        <end position="49"/>
    </location>
</feature>
<dbReference type="Proteomes" id="UP000290243">
    <property type="component" value="Chromosome"/>
</dbReference>
<sequence length="335" mass="38132">MKRYVGLERWKYLFNDWSIFPKWTIRRIAFVGILIAISVVIFTVFASFIPLITIPSYKISFIGLPIKISGFIFGPLVGAIVGLISDIISFSIFPTFYNVYYTLAAVVNGVVSGVVGLLFVKFFKYVFGGQFIESIYVSKIYYLNKKLIKIKSNNPESKKIKQLQNRIIQLGEKRKMNSMMNSPKHLLNINLITSIILLSTICLAIFIIVMYKVDDQIIKNKSIIPNKIALIATMESGYLLMILFLIIARFKIRPKRFLVIVPIVVFSAFIESINVPILSLADSKIASGSSESIITFMFQHIVLSPVKIWANMFIIYFTYSIIAPLVNKNNEIVYN</sequence>
<keyword evidence="1" id="KW-0472">Membrane</keyword>
<feature type="transmembrane region" description="Helical" evidence="1">
    <location>
        <begin position="70"/>
        <end position="93"/>
    </location>
</feature>
<evidence type="ECO:0000256" key="1">
    <source>
        <dbReference type="SAM" id="Phobius"/>
    </source>
</evidence>
<feature type="transmembrane region" description="Helical" evidence="1">
    <location>
        <begin position="308"/>
        <end position="326"/>
    </location>
</feature>
<dbReference type="EMBL" id="LR215037">
    <property type="protein sequence ID" value="VEU75540.1"/>
    <property type="molecule type" value="Genomic_DNA"/>
</dbReference>
<keyword evidence="1" id="KW-1133">Transmembrane helix</keyword>
<dbReference type="Pfam" id="PF07155">
    <property type="entry name" value="ECF-ribofla_trS"/>
    <property type="match status" value="1"/>
</dbReference>
<dbReference type="Gene3D" id="1.10.1760.20">
    <property type="match status" value="1"/>
</dbReference>
<dbReference type="InterPro" id="IPR009825">
    <property type="entry name" value="ECF_substrate-spec-like"/>
</dbReference>
<dbReference type="RefSeq" id="WP_129646729.1">
    <property type="nucleotide sequence ID" value="NZ_LR215037.1"/>
</dbReference>
<dbReference type="AlphaFoldDB" id="A0A449B4M5"/>
<feature type="transmembrane region" description="Helical" evidence="1">
    <location>
        <begin position="228"/>
        <end position="250"/>
    </location>
</feature>
<feature type="transmembrane region" description="Helical" evidence="1">
    <location>
        <begin position="99"/>
        <end position="120"/>
    </location>
</feature>
<proteinExistence type="predicted"/>
<dbReference type="GO" id="GO:0016020">
    <property type="term" value="C:membrane"/>
    <property type="evidence" value="ECO:0007669"/>
    <property type="project" value="InterPro"/>
</dbReference>
<gene>
    <name evidence="2" type="primary">folT</name>
    <name evidence="2" type="ORF">NCTC10168_00462</name>
</gene>
<accession>A0A449B4M5</accession>
<name>A0A449B4M5_9BACT</name>
<feature type="transmembrane region" description="Helical" evidence="1">
    <location>
        <begin position="257"/>
        <end position="281"/>
    </location>
</feature>
<feature type="transmembrane region" description="Helical" evidence="1">
    <location>
        <begin position="186"/>
        <end position="208"/>
    </location>
</feature>
<evidence type="ECO:0000313" key="2">
    <source>
        <dbReference type="EMBL" id="VEU75540.1"/>
    </source>
</evidence>